<dbReference type="EMBL" id="LOED01000036">
    <property type="protein sequence ID" value="KXG74949.1"/>
    <property type="molecule type" value="Genomic_DNA"/>
</dbReference>
<evidence type="ECO:0000313" key="2">
    <source>
        <dbReference type="Proteomes" id="UP000070427"/>
    </source>
</evidence>
<keyword evidence="2" id="KW-1185">Reference proteome</keyword>
<accession>A0A140L324</accession>
<protein>
    <submittedName>
        <fullName evidence="1">Uncharacterized protein</fullName>
    </submittedName>
</protein>
<dbReference type="InParanoid" id="A0A140L324"/>
<gene>
    <name evidence="1" type="ORF">AN618_21160</name>
</gene>
<proteinExistence type="predicted"/>
<dbReference type="STRING" id="520764.AN618_21160"/>
<dbReference type="RefSeq" id="WP_066354780.1">
    <property type="nucleotide sequence ID" value="NZ_LOED01000036.1"/>
</dbReference>
<name>A0A140L324_9FIRM</name>
<dbReference type="AlphaFoldDB" id="A0A140L324"/>
<organism evidence="1 2">
    <name type="scientific">Fervidicola ferrireducens</name>
    <dbReference type="NCBI Taxonomy" id="520764"/>
    <lineage>
        <taxon>Bacteria</taxon>
        <taxon>Bacillati</taxon>
        <taxon>Bacillota</taxon>
        <taxon>Clostridia</taxon>
        <taxon>Thermosediminibacterales</taxon>
        <taxon>Thermosediminibacteraceae</taxon>
        <taxon>Fervidicola</taxon>
    </lineage>
</organism>
<sequence length="183" mass="21089">MRIAVVSADLKKRKAVAEEISQEYRLPIIAEQDDVFRKKNPEKIEAPEMILKTILERQIKKQILCRDGFVSSGSTLDYVALYKTFIDLKDKEKANIPDLIKARMHAWRHLDKIIYLPLTQNRNKFYIRYDSYLKAKLELIRENGCVQIIALEDRSQLPLLFPKGVGVNGAAAICGKERDLETV</sequence>
<comment type="caution">
    <text evidence="1">The sequence shown here is derived from an EMBL/GenBank/DDBJ whole genome shotgun (WGS) entry which is preliminary data.</text>
</comment>
<evidence type="ECO:0000313" key="1">
    <source>
        <dbReference type="EMBL" id="KXG74949.1"/>
    </source>
</evidence>
<dbReference type="Proteomes" id="UP000070427">
    <property type="component" value="Unassembled WGS sequence"/>
</dbReference>
<dbReference type="OrthoDB" id="7351510at2"/>
<reference evidence="1 2" key="1">
    <citation type="submission" date="2015-12" db="EMBL/GenBank/DDBJ databases">
        <title>Draft genome sequnece of Fervidicola ferrireducens strain Y170.</title>
        <authorList>
            <person name="Patel B.K."/>
        </authorList>
    </citation>
    <scope>NUCLEOTIDE SEQUENCE [LARGE SCALE GENOMIC DNA]</scope>
    <source>
        <strain evidence="1 2">Y170</strain>
    </source>
</reference>